<keyword evidence="2" id="KW-1185">Reference proteome</keyword>
<reference evidence="1" key="1">
    <citation type="submission" date="2022-11" db="EMBL/GenBank/DDBJ databases">
        <title>beta-Carotene-producing bacterium, Jeongeuplla avenae sp. nov., alleviates the salt stress of Arabidopsis seedlings.</title>
        <authorList>
            <person name="Jiang L."/>
            <person name="Lee J."/>
        </authorList>
    </citation>
    <scope>NUCLEOTIDE SEQUENCE</scope>
    <source>
        <strain evidence="1">DY_R2A_6</strain>
    </source>
</reference>
<sequence>MMSHLNIVQPVEPTPAGATARKKGPAKRLLVPTLILVGGLSQIAWVVFLAWCLAWLVGLA</sequence>
<accession>A0ACD4NUJ9</accession>
<protein>
    <submittedName>
        <fullName evidence="1">Uncharacterized protein</fullName>
    </submittedName>
</protein>
<gene>
    <name evidence="1" type="ORF">OXU80_09270</name>
</gene>
<dbReference type="Proteomes" id="UP001163223">
    <property type="component" value="Chromosome"/>
</dbReference>
<evidence type="ECO:0000313" key="2">
    <source>
        <dbReference type="Proteomes" id="UP001163223"/>
    </source>
</evidence>
<proteinExistence type="predicted"/>
<name>A0ACD4NUJ9_9HYPH</name>
<evidence type="ECO:0000313" key="1">
    <source>
        <dbReference type="EMBL" id="WAJ30371.1"/>
    </source>
</evidence>
<organism evidence="1 2">
    <name type="scientific">Antarcticirhabdus aurantiaca</name>
    <dbReference type="NCBI Taxonomy" id="2606717"/>
    <lineage>
        <taxon>Bacteria</taxon>
        <taxon>Pseudomonadati</taxon>
        <taxon>Pseudomonadota</taxon>
        <taxon>Alphaproteobacteria</taxon>
        <taxon>Hyphomicrobiales</taxon>
        <taxon>Aurantimonadaceae</taxon>
        <taxon>Antarcticirhabdus</taxon>
    </lineage>
</organism>
<dbReference type="EMBL" id="CP113520">
    <property type="protein sequence ID" value="WAJ30371.1"/>
    <property type="molecule type" value="Genomic_DNA"/>
</dbReference>